<evidence type="ECO:0000313" key="6">
    <source>
        <dbReference type="Proteomes" id="UP001226720"/>
    </source>
</evidence>
<dbReference type="Proteomes" id="UP001226720">
    <property type="component" value="Unassembled WGS sequence"/>
</dbReference>
<dbReference type="RefSeq" id="WP_084006676.1">
    <property type="nucleotide sequence ID" value="NZ_CP119526.1"/>
</dbReference>
<dbReference type="GeneID" id="301327899"/>
<dbReference type="EMBL" id="WMEY01000006">
    <property type="protein sequence ID" value="MYL65305.1"/>
    <property type="molecule type" value="Genomic_DNA"/>
</dbReference>
<reference evidence="3 4" key="1">
    <citation type="submission" date="2019-04" db="EMBL/GenBank/DDBJ databases">
        <title>Genome sequence of Bacillus hwajinpoensis strain Y2.</title>
        <authorList>
            <person name="Fair J.L."/>
            <person name="Maclea K.S."/>
        </authorList>
    </citation>
    <scope>NUCLEOTIDE SEQUENCE [LARGE SCALE GENOMIC DNA]</scope>
    <source>
        <strain evidence="3 4">Y2</strain>
    </source>
</reference>
<dbReference type="InterPro" id="IPR022580">
    <property type="entry name" value="DUF2639"/>
</dbReference>
<reference evidence="2 5" key="2">
    <citation type="submission" date="2019-11" db="EMBL/GenBank/DDBJ databases">
        <title>Genome sequences of 17 halophilic strains isolated from different environments.</title>
        <authorList>
            <person name="Furrow R.E."/>
        </authorList>
    </citation>
    <scope>NUCLEOTIDE SEQUENCE [LARGE SCALE GENOMIC DNA]</scope>
    <source>
        <strain evidence="2 5">22506_14_FS</strain>
    </source>
</reference>
<name>A0A4U1MD91_9BACL</name>
<evidence type="ECO:0000313" key="1">
    <source>
        <dbReference type="EMBL" id="MDQ0484131.1"/>
    </source>
</evidence>
<accession>A0A4U1MD91</accession>
<dbReference type="Proteomes" id="UP000310541">
    <property type="component" value="Unassembled WGS sequence"/>
</dbReference>
<evidence type="ECO:0000313" key="2">
    <source>
        <dbReference type="EMBL" id="MYL65305.1"/>
    </source>
</evidence>
<evidence type="ECO:0000313" key="4">
    <source>
        <dbReference type="Proteomes" id="UP000310541"/>
    </source>
</evidence>
<dbReference type="Proteomes" id="UP000447833">
    <property type="component" value="Unassembled WGS sequence"/>
</dbReference>
<keyword evidence="6" id="KW-1185">Reference proteome</keyword>
<protein>
    <submittedName>
        <fullName evidence="3">DUF2639 domain-containing protein</fullName>
    </submittedName>
</protein>
<proteinExistence type="predicted"/>
<dbReference type="AlphaFoldDB" id="A0A4U1MD91"/>
<sequence>MHYASKGWYVEQLKKHDVRYIEGRKTEKFKKHVLAALLEKQ</sequence>
<evidence type="ECO:0000313" key="5">
    <source>
        <dbReference type="Proteomes" id="UP000447833"/>
    </source>
</evidence>
<organism evidence="3 4">
    <name type="scientific">Guptibacillus hwajinpoensis</name>
    <dbReference type="NCBI Taxonomy" id="208199"/>
    <lineage>
        <taxon>Bacteria</taxon>
        <taxon>Bacillati</taxon>
        <taxon>Bacillota</taxon>
        <taxon>Bacilli</taxon>
        <taxon>Bacillales</taxon>
        <taxon>Guptibacillaceae</taxon>
        <taxon>Guptibacillus</taxon>
    </lineage>
</organism>
<dbReference type="Pfam" id="PF11121">
    <property type="entry name" value="DUF2639"/>
    <property type="match status" value="1"/>
</dbReference>
<dbReference type="OrthoDB" id="2738543at2"/>
<evidence type="ECO:0000313" key="3">
    <source>
        <dbReference type="EMBL" id="TKD68305.1"/>
    </source>
</evidence>
<dbReference type="EMBL" id="JAUSWM010000006">
    <property type="protein sequence ID" value="MDQ0484131.1"/>
    <property type="molecule type" value="Genomic_DNA"/>
</dbReference>
<gene>
    <name evidence="3" type="ORF">FBF83_17355</name>
    <name evidence="2" type="ORF">GLW07_18260</name>
    <name evidence="1" type="ORF">QO000_003115</name>
</gene>
<reference evidence="1 6" key="3">
    <citation type="submission" date="2023-07" db="EMBL/GenBank/DDBJ databases">
        <title>Genomic Encyclopedia of Type Strains, Phase IV (KMG-IV): sequencing the most valuable type-strain genomes for metagenomic binning, comparative biology and taxonomic classification.</title>
        <authorList>
            <person name="Goeker M."/>
        </authorList>
    </citation>
    <scope>NUCLEOTIDE SEQUENCE [LARGE SCALE GENOMIC DNA]</scope>
    <source>
        <strain evidence="1 6">JSM 076093</strain>
    </source>
</reference>
<comment type="caution">
    <text evidence="3">The sequence shown here is derived from an EMBL/GenBank/DDBJ whole genome shotgun (WGS) entry which is preliminary data.</text>
</comment>
<dbReference type="EMBL" id="SWFM01000006">
    <property type="protein sequence ID" value="TKD68305.1"/>
    <property type="molecule type" value="Genomic_DNA"/>
</dbReference>